<protein>
    <recommendedName>
        <fullName evidence="1">Glutaredoxin domain-containing protein</fullName>
    </recommendedName>
</protein>
<reference evidence="2 3" key="1">
    <citation type="submission" date="2019-11" db="EMBL/GenBank/DDBJ databases">
        <title>Genome sequence of Moorella glycerini DSM11254.</title>
        <authorList>
            <person name="Poehlein A."/>
            <person name="Boeer T."/>
            <person name="Daniel R."/>
        </authorList>
    </citation>
    <scope>NUCLEOTIDE SEQUENCE [LARGE SCALE GENOMIC DNA]</scope>
    <source>
        <strain evidence="2 3">DSM 11254</strain>
    </source>
</reference>
<evidence type="ECO:0000313" key="2">
    <source>
        <dbReference type="EMBL" id="QGP90910.1"/>
    </source>
</evidence>
<organism evidence="2 3">
    <name type="scientific">Neomoorella glycerini</name>
    <dbReference type="NCBI Taxonomy" id="55779"/>
    <lineage>
        <taxon>Bacteria</taxon>
        <taxon>Bacillati</taxon>
        <taxon>Bacillota</taxon>
        <taxon>Clostridia</taxon>
        <taxon>Neomoorellales</taxon>
        <taxon>Neomoorellaceae</taxon>
        <taxon>Neomoorella</taxon>
    </lineage>
</organism>
<dbReference type="SUPFAM" id="SSF52833">
    <property type="entry name" value="Thioredoxin-like"/>
    <property type="match status" value="1"/>
</dbReference>
<dbReference type="OrthoDB" id="3174166at2"/>
<accession>A0A6I5ZLZ0</accession>
<dbReference type="Gene3D" id="3.40.30.10">
    <property type="entry name" value="Glutaredoxin"/>
    <property type="match status" value="1"/>
</dbReference>
<name>A0A6I5ZLZ0_9FIRM</name>
<feature type="domain" description="Glutaredoxin" evidence="1">
    <location>
        <begin position="2"/>
        <end position="47"/>
    </location>
</feature>
<evidence type="ECO:0000259" key="1">
    <source>
        <dbReference type="Pfam" id="PF00462"/>
    </source>
</evidence>
<dbReference type="Pfam" id="PF00462">
    <property type="entry name" value="Glutaredoxin"/>
    <property type="match status" value="1"/>
</dbReference>
<gene>
    <name evidence="2" type="ORF">MGLY_02230</name>
</gene>
<dbReference type="CDD" id="cd02976">
    <property type="entry name" value="NrdH"/>
    <property type="match status" value="1"/>
</dbReference>
<dbReference type="EMBL" id="CP046244">
    <property type="protein sequence ID" value="QGP90910.1"/>
    <property type="molecule type" value="Genomic_DNA"/>
</dbReference>
<dbReference type="AlphaFoldDB" id="A0A6I5ZLZ0"/>
<keyword evidence="3" id="KW-1185">Reference proteome</keyword>
<sequence>MKEYLSRQGVNYEEKDISVDDRAMEELCRRNGGLAAVPTLVVDGQVIVGFDENRLNKIFH</sequence>
<proteinExistence type="predicted"/>
<dbReference type="PROSITE" id="PS51354">
    <property type="entry name" value="GLUTAREDOXIN_2"/>
    <property type="match status" value="1"/>
</dbReference>
<dbReference type="InterPro" id="IPR036249">
    <property type="entry name" value="Thioredoxin-like_sf"/>
</dbReference>
<evidence type="ECO:0000313" key="3">
    <source>
        <dbReference type="Proteomes" id="UP000425916"/>
    </source>
</evidence>
<dbReference type="InterPro" id="IPR002109">
    <property type="entry name" value="Glutaredoxin"/>
</dbReference>
<dbReference type="Proteomes" id="UP000425916">
    <property type="component" value="Chromosome"/>
</dbReference>